<dbReference type="Pfam" id="PF03435">
    <property type="entry name" value="Sacchrp_dh_NADP"/>
    <property type="match status" value="1"/>
</dbReference>
<dbReference type="GeneID" id="94426141"/>
<evidence type="ECO:0000313" key="4">
    <source>
        <dbReference type="Proteomes" id="UP000221165"/>
    </source>
</evidence>
<protein>
    <submittedName>
        <fullName evidence="3">Saccharopine dehydrogenase</fullName>
    </submittedName>
</protein>
<accession>A0A2C6L3L0</accession>
<dbReference type="PANTHER" id="PTHR12286">
    <property type="entry name" value="SACCHAROPINE DEHYDROGENASE-LIKE OXIDOREDUCTASE"/>
    <property type="match status" value="1"/>
</dbReference>
<dbReference type="EMBL" id="MIGC01001146">
    <property type="protein sequence ID" value="PHJ23417.1"/>
    <property type="molecule type" value="Genomic_DNA"/>
</dbReference>
<dbReference type="VEuPathDB" id="ToxoDB:CSUI_002731"/>
<dbReference type="GO" id="GO:0005811">
    <property type="term" value="C:lipid droplet"/>
    <property type="evidence" value="ECO:0007669"/>
    <property type="project" value="TreeGrafter"/>
</dbReference>
<evidence type="ECO:0000259" key="2">
    <source>
        <dbReference type="Pfam" id="PF03435"/>
    </source>
</evidence>
<dbReference type="SUPFAM" id="SSF51735">
    <property type="entry name" value="NAD(P)-binding Rossmann-fold domains"/>
    <property type="match status" value="1"/>
</dbReference>
<name>A0A2C6L3L0_9APIC</name>
<comment type="similarity">
    <text evidence="1">Belongs to the saccharopine dehydrogenase family.</text>
</comment>
<dbReference type="RefSeq" id="XP_067925093.1">
    <property type="nucleotide sequence ID" value="XM_068062930.1"/>
</dbReference>
<proteinExistence type="inferred from homology"/>
<dbReference type="AlphaFoldDB" id="A0A2C6L3L0"/>
<evidence type="ECO:0000256" key="1">
    <source>
        <dbReference type="ARBA" id="ARBA00038048"/>
    </source>
</evidence>
<gene>
    <name evidence="3" type="ORF">CSUI_002731</name>
</gene>
<dbReference type="InterPro" id="IPR051276">
    <property type="entry name" value="Saccharopine_DH-like_oxidrdct"/>
</dbReference>
<comment type="caution">
    <text evidence="3">The sequence shown here is derived from an EMBL/GenBank/DDBJ whole genome shotgun (WGS) entry which is preliminary data.</text>
</comment>
<keyword evidence="4" id="KW-1185">Reference proteome</keyword>
<dbReference type="Gene3D" id="3.40.50.720">
    <property type="entry name" value="NAD(P)-binding Rossmann-like Domain"/>
    <property type="match status" value="1"/>
</dbReference>
<organism evidence="3 4">
    <name type="scientific">Cystoisospora suis</name>
    <dbReference type="NCBI Taxonomy" id="483139"/>
    <lineage>
        <taxon>Eukaryota</taxon>
        <taxon>Sar</taxon>
        <taxon>Alveolata</taxon>
        <taxon>Apicomplexa</taxon>
        <taxon>Conoidasida</taxon>
        <taxon>Coccidia</taxon>
        <taxon>Eucoccidiorida</taxon>
        <taxon>Eimeriorina</taxon>
        <taxon>Sarcocystidae</taxon>
        <taxon>Cystoisospora</taxon>
    </lineage>
</organism>
<dbReference type="GO" id="GO:0009247">
    <property type="term" value="P:glycolipid biosynthetic process"/>
    <property type="evidence" value="ECO:0007669"/>
    <property type="project" value="TreeGrafter"/>
</dbReference>
<dbReference type="GO" id="GO:0005739">
    <property type="term" value="C:mitochondrion"/>
    <property type="evidence" value="ECO:0007669"/>
    <property type="project" value="TreeGrafter"/>
</dbReference>
<feature type="domain" description="Saccharopine dehydrogenase NADP binding" evidence="2">
    <location>
        <begin position="16"/>
        <end position="151"/>
    </location>
</feature>
<dbReference type="GO" id="GO:0005886">
    <property type="term" value="C:plasma membrane"/>
    <property type="evidence" value="ECO:0007669"/>
    <property type="project" value="TreeGrafter"/>
</dbReference>
<dbReference type="InterPro" id="IPR036291">
    <property type="entry name" value="NAD(P)-bd_dom_sf"/>
</dbReference>
<dbReference type="InterPro" id="IPR005097">
    <property type="entry name" value="Sacchrp_dh_NADP-bd"/>
</dbReference>
<dbReference type="Proteomes" id="UP000221165">
    <property type="component" value="Unassembled WGS sequence"/>
</dbReference>
<sequence>MASQPIDDTNREFALVVYGATGFTGSLVAEHLCRYYLAEDGDFRVKFALAGRSMSKLQEVRRRVCANVKRQNCEQLIPLIVADSADEESLVRMCSRTRAIVTTVGPYLQYGEPLVRACVDARTHYCDLVGEMPFIVKMSNKYGALAAERGVKIVHCCGFDSVPSDLGVLLAEETALRVAKAPCETVRSHKALCVCVRLFVSCSKVKTAVISAKGSVSGGTIASLLGVSGSDGLGGNPYYLMERAFPEGKSVTRPTEAAPRVRFVSYDKDFGYGAFFVMGALNENVTRWSNALMNFKYGKNFKYHEMVAAPDQGFFTAAFISLFTYLSLFVIKVKPLRSLLFALGVLPKPGEGPSRKTMESGSFEMKTIGRTSPNTASGSRVLRVSVSLGSKQGDPGYHETAKMLAEAGLCMALQLDSCTRLCGVCSPAAGIGTVLKDRLADKGFFFNIETAEEDAGQK</sequence>
<reference evidence="3 4" key="1">
    <citation type="journal article" date="2017" name="Int. J. Parasitol.">
        <title>The genome of the protozoan parasite Cystoisospora suis and a reverse vaccinology approach to identify vaccine candidates.</title>
        <authorList>
            <person name="Palmieri N."/>
            <person name="Shrestha A."/>
            <person name="Ruttkowski B."/>
            <person name="Beck T."/>
            <person name="Vogl C."/>
            <person name="Tomley F."/>
            <person name="Blake D.P."/>
            <person name="Joachim A."/>
        </authorList>
    </citation>
    <scope>NUCLEOTIDE SEQUENCE [LARGE SCALE GENOMIC DNA]</scope>
    <source>
        <strain evidence="3 4">Wien I</strain>
    </source>
</reference>
<dbReference type="PANTHER" id="PTHR12286:SF5">
    <property type="entry name" value="SACCHAROPINE DEHYDROGENASE-LIKE OXIDOREDUCTASE"/>
    <property type="match status" value="1"/>
</dbReference>
<dbReference type="OrthoDB" id="10268090at2759"/>
<evidence type="ECO:0000313" key="3">
    <source>
        <dbReference type="EMBL" id="PHJ23417.1"/>
    </source>
</evidence>